<dbReference type="Pfam" id="PF02534">
    <property type="entry name" value="T4SS-DNA_transf"/>
    <property type="match status" value="1"/>
</dbReference>
<evidence type="ECO:0000256" key="6">
    <source>
        <dbReference type="ARBA" id="ARBA00023136"/>
    </source>
</evidence>
<reference evidence="8 9" key="1">
    <citation type="submission" date="2018-03" db="EMBL/GenBank/DDBJ databases">
        <title>Neisseria weixii sp. nov., isolated from the intestinal contents of Tibetan Plateau pika (Ochotona curzoniae) in Yushu, Qinghai Province, China.</title>
        <authorList>
            <person name="Gui Z."/>
        </authorList>
    </citation>
    <scope>NUCLEOTIDE SEQUENCE [LARGE SCALE GENOMIC DNA]</scope>
    <source>
        <strain evidence="8 9">ATCC 51483</strain>
    </source>
</reference>
<dbReference type="CDD" id="cd01127">
    <property type="entry name" value="TrwB_TraG_TraD_VirD4"/>
    <property type="match status" value="1"/>
</dbReference>
<feature type="transmembrane region" description="Helical" evidence="7">
    <location>
        <begin position="12"/>
        <end position="33"/>
    </location>
</feature>
<evidence type="ECO:0000256" key="4">
    <source>
        <dbReference type="ARBA" id="ARBA00022692"/>
    </source>
</evidence>
<comment type="similarity">
    <text evidence="2">Belongs to the VirD4/TraG family.</text>
</comment>
<evidence type="ECO:0000256" key="3">
    <source>
        <dbReference type="ARBA" id="ARBA00022475"/>
    </source>
</evidence>
<dbReference type="Proteomes" id="UP000241868">
    <property type="component" value="Unassembled WGS sequence"/>
</dbReference>
<evidence type="ECO:0000256" key="1">
    <source>
        <dbReference type="ARBA" id="ARBA00004651"/>
    </source>
</evidence>
<dbReference type="RefSeq" id="WP_106740002.1">
    <property type="nucleotide sequence ID" value="NZ_PXYY01000004.1"/>
</dbReference>
<keyword evidence="9" id="KW-1185">Reference proteome</keyword>
<evidence type="ECO:0000256" key="5">
    <source>
        <dbReference type="ARBA" id="ARBA00022989"/>
    </source>
</evidence>
<evidence type="ECO:0000313" key="8">
    <source>
        <dbReference type="EMBL" id="PSJ81306.1"/>
    </source>
</evidence>
<keyword evidence="4 7" id="KW-0812">Transmembrane</keyword>
<comment type="subcellular location">
    <subcellularLocation>
        <location evidence="1">Cell membrane</location>
        <topology evidence="1">Multi-pass membrane protein</topology>
    </subcellularLocation>
</comment>
<dbReference type="InterPro" id="IPR027417">
    <property type="entry name" value="P-loop_NTPase"/>
</dbReference>
<protein>
    <submittedName>
        <fullName evidence="8">Type IV secretory system conjugative DNA transfer family protein</fullName>
    </submittedName>
</protein>
<evidence type="ECO:0000256" key="2">
    <source>
        <dbReference type="ARBA" id="ARBA00008806"/>
    </source>
</evidence>
<dbReference type="PANTHER" id="PTHR37937">
    <property type="entry name" value="CONJUGATIVE TRANSFER: DNA TRANSPORT"/>
    <property type="match status" value="1"/>
</dbReference>
<keyword evidence="6 7" id="KW-0472">Membrane</keyword>
<gene>
    <name evidence="8" type="ORF">C7N83_01110</name>
</gene>
<dbReference type="GO" id="GO:0005886">
    <property type="term" value="C:plasma membrane"/>
    <property type="evidence" value="ECO:0007669"/>
    <property type="project" value="UniProtKB-SubCell"/>
</dbReference>
<feature type="transmembrane region" description="Helical" evidence="7">
    <location>
        <begin position="65"/>
        <end position="86"/>
    </location>
</feature>
<dbReference type="AlphaFoldDB" id="A0A2P7U2Y5"/>
<evidence type="ECO:0000313" key="9">
    <source>
        <dbReference type="Proteomes" id="UP000241868"/>
    </source>
</evidence>
<keyword evidence="5 7" id="KW-1133">Transmembrane helix</keyword>
<proteinExistence type="inferred from homology"/>
<dbReference type="SUPFAM" id="SSF52540">
    <property type="entry name" value="P-loop containing nucleoside triphosphate hydrolases"/>
    <property type="match status" value="1"/>
</dbReference>
<sequence length="683" mass="76223">MRKPVTDILLSLLLAITTICVGLYLGAVVYTKWLGLKTAPSLSLLYAYWQHFDRLPQGMVFPLKVSTAVAAAIPVVGLIMLLVSVLRGKRKELHGSSRFASEREIRKSGLLDNPSAKKRKKGKDVPDLILGKYKGKYLRWSNDGFLYLAARTRSGKGIGFVIPNCLHYRHSMVVNDIKKENFLITAGFRAKHGQKVFFFNPSGTMPYHTEEPDAPLISHRWNPLTYVRRDPVYTYKDALSVAAIFYPLRNDDKDGSNFWQEAAQKLFTGLLLYLIETEKERDLNLMQNMTTMTNLFRLTSPANGKTLKEWINDELELRSVSSTASLSRNCVFLLRDFLQKAEKEAASVVSTMNAPLSIFLDPAVEAATSGDDFRLDRLRMEPTTIYLGVAPNELKIYSTLLKLFFSQLCDVNVQQGLPSDNPKLKYQCLLLLDEFTALGNIPAIEKGVGYLAGYGIRPILVFQTPSQVEEVYGSTARQTFFSNFAVRMIFAPREQNDAEELSKLIGFYTYKAKGTSRSRGKSSSSGVSVSDQKRAVMNPDELKVMPNSDCIISMAGMSAIYAEKIIYDEDPALKDRAFLPIPHVPELNVHIEAKKPVEVSKPAYVSPEEMESFNWRDAVNAEELARSVLEAIIPAGSPPEFVAQIVPVIARNWGEGSLSVIASILKETSGITVNTKEIHTESA</sequence>
<dbReference type="Gene3D" id="3.40.50.300">
    <property type="entry name" value="P-loop containing nucleotide triphosphate hydrolases"/>
    <property type="match status" value="1"/>
</dbReference>
<name>A0A2P7U2Y5_9NEIS</name>
<dbReference type="OrthoDB" id="9759295at2"/>
<dbReference type="InterPro" id="IPR003688">
    <property type="entry name" value="TraG/VirD4"/>
</dbReference>
<keyword evidence="3" id="KW-1003">Cell membrane</keyword>
<accession>A0A2P7U2Y5</accession>
<dbReference type="PANTHER" id="PTHR37937:SF1">
    <property type="entry name" value="CONJUGATIVE TRANSFER: DNA TRANSPORT"/>
    <property type="match status" value="1"/>
</dbReference>
<comment type="caution">
    <text evidence="8">The sequence shown here is derived from an EMBL/GenBank/DDBJ whole genome shotgun (WGS) entry which is preliminary data.</text>
</comment>
<dbReference type="InterPro" id="IPR051539">
    <property type="entry name" value="T4SS-coupling_protein"/>
</dbReference>
<evidence type="ECO:0000256" key="7">
    <source>
        <dbReference type="SAM" id="Phobius"/>
    </source>
</evidence>
<organism evidence="8 9">
    <name type="scientific">Neisseria iguanae</name>
    <dbReference type="NCBI Taxonomy" id="90242"/>
    <lineage>
        <taxon>Bacteria</taxon>
        <taxon>Pseudomonadati</taxon>
        <taxon>Pseudomonadota</taxon>
        <taxon>Betaproteobacteria</taxon>
        <taxon>Neisseriales</taxon>
        <taxon>Neisseriaceae</taxon>
        <taxon>Neisseria</taxon>
    </lineage>
</organism>
<dbReference type="EMBL" id="PXYY01000004">
    <property type="protein sequence ID" value="PSJ81306.1"/>
    <property type="molecule type" value="Genomic_DNA"/>
</dbReference>